<protein>
    <recommendedName>
        <fullName evidence="7">Palmitoyltransferase</fullName>
        <ecNumber evidence="7">2.3.1.225</ecNumber>
    </recommendedName>
</protein>
<proteinExistence type="inferred from homology"/>
<dbReference type="AlphaFoldDB" id="A0A0V1EDS0"/>
<keyword evidence="5 7" id="KW-0472">Membrane</keyword>
<dbReference type="GO" id="GO:0019706">
    <property type="term" value="F:protein-cysteine S-palmitoyltransferase activity"/>
    <property type="evidence" value="ECO:0007669"/>
    <property type="project" value="UniProtKB-EC"/>
</dbReference>
<comment type="caution">
    <text evidence="9">The sequence shown here is derived from an EMBL/GenBank/DDBJ whole genome shotgun (WGS) entry which is preliminary data.</text>
</comment>
<dbReference type="InterPro" id="IPR001594">
    <property type="entry name" value="Palmitoyltrfase_DHHC"/>
</dbReference>
<evidence type="ECO:0000256" key="1">
    <source>
        <dbReference type="ARBA" id="ARBA00004141"/>
    </source>
</evidence>
<comment type="domain">
    <text evidence="7">The DHHC domain is required for palmitoyltransferase activity.</text>
</comment>
<dbReference type="EMBL" id="JYDR01000050">
    <property type="protein sequence ID" value="KRY71977.1"/>
    <property type="molecule type" value="Genomic_DNA"/>
</dbReference>
<keyword evidence="3 7" id="KW-0812">Transmembrane</keyword>
<evidence type="ECO:0000256" key="2">
    <source>
        <dbReference type="ARBA" id="ARBA00022679"/>
    </source>
</evidence>
<dbReference type="InterPro" id="IPR039859">
    <property type="entry name" value="PFA4/ZDH16/20/ERF2-like"/>
</dbReference>
<dbReference type="PROSITE" id="PS50216">
    <property type="entry name" value="DHHC"/>
    <property type="match status" value="1"/>
</dbReference>
<evidence type="ECO:0000256" key="4">
    <source>
        <dbReference type="ARBA" id="ARBA00022989"/>
    </source>
</evidence>
<keyword evidence="4 7" id="KW-1133">Transmembrane helix</keyword>
<dbReference type="GO" id="GO:0016020">
    <property type="term" value="C:membrane"/>
    <property type="evidence" value="ECO:0007669"/>
    <property type="project" value="UniProtKB-SubCell"/>
</dbReference>
<evidence type="ECO:0000256" key="7">
    <source>
        <dbReference type="RuleBase" id="RU079119"/>
    </source>
</evidence>
<name>A0A0V1EDS0_TRIPS</name>
<dbReference type="Proteomes" id="UP000054632">
    <property type="component" value="Unassembled WGS sequence"/>
</dbReference>
<feature type="transmembrane region" description="Helical" evidence="7">
    <location>
        <begin position="60"/>
        <end position="81"/>
    </location>
</feature>
<evidence type="ECO:0000256" key="5">
    <source>
        <dbReference type="ARBA" id="ARBA00023136"/>
    </source>
</evidence>
<dbReference type="EC" id="2.3.1.225" evidence="7"/>
<evidence type="ECO:0000313" key="9">
    <source>
        <dbReference type="EMBL" id="KRY71977.1"/>
    </source>
</evidence>
<keyword evidence="6 7" id="KW-0012">Acyltransferase</keyword>
<comment type="subcellular location">
    <subcellularLocation>
        <location evidence="1">Membrane</location>
        <topology evidence="1">Multi-pass membrane protein</topology>
    </subcellularLocation>
</comment>
<feature type="transmembrane region" description="Helical" evidence="7">
    <location>
        <begin position="162"/>
        <end position="182"/>
    </location>
</feature>
<evidence type="ECO:0000256" key="3">
    <source>
        <dbReference type="ARBA" id="ARBA00022692"/>
    </source>
</evidence>
<evidence type="ECO:0000256" key="6">
    <source>
        <dbReference type="ARBA" id="ARBA00023315"/>
    </source>
</evidence>
<evidence type="ECO:0000313" key="10">
    <source>
        <dbReference type="Proteomes" id="UP000054632"/>
    </source>
</evidence>
<reference evidence="9 10" key="1">
    <citation type="submission" date="2015-01" db="EMBL/GenBank/DDBJ databases">
        <title>Evolution of Trichinella species and genotypes.</title>
        <authorList>
            <person name="Korhonen P.K."/>
            <person name="Edoardo P."/>
            <person name="Giuseppe L.R."/>
            <person name="Gasser R.B."/>
        </authorList>
    </citation>
    <scope>NUCLEOTIDE SEQUENCE [LARGE SCALE GENOMIC DNA]</scope>
    <source>
        <strain evidence="9">ISS13</strain>
    </source>
</reference>
<sequence length="342" mass="39882">LLINGGMFWLSKFKRYFIQHCAGCGYWFGLTYLLFIFAGLYYMVIFYFCPKVYGADVLPQITALCSFIVCEAAINCIMFNLRAKYNRLDRVLARQNQALLPVSGFSIANDDGARLKTRYCSHCRAQVPKLCYHCPLCNYCVFKKDHHCFFLGGCVGFGNQRYFVVFLFWSIVGSALAVYFTFRFLTETFHPFFPFGWFDYLLPVVIVKAIVYGQYSAFDMACLISFYIAISSLCASVSFFIAQWLFVLTGRSMLGYFQMTDVFFGKEHPTIRQRIEVVFGPYWLLNFMIPMPYFNQPDKTYNQQQYKTTCLLFRKISKQHSTGVRNLLAHDLVFDLDYRRSN</sequence>
<feature type="transmembrane region" description="Helical" evidence="7">
    <location>
        <begin position="21"/>
        <end position="48"/>
    </location>
</feature>
<keyword evidence="2 7" id="KW-0808">Transferase</keyword>
<feature type="non-terminal residue" evidence="9">
    <location>
        <position position="1"/>
    </location>
</feature>
<feature type="transmembrane region" description="Helical" evidence="7">
    <location>
        <begin position="224"/>
        <end position="246"/>
    </location>
</feature>
<evidence type="ECO:0000259" key="8">
    <source>
        <dbReference type="Pfam" id="PF01529"/>
    </source>
</evidence>
<dbReference type="PANTHER" id="PTHR12246">
    <property type="entry name" value="PALMITOYLTRANSFERASE ZDHHC16"/>
    <property type="match status" value="1"/>
</dbReference>
<dbReference type="Pfam" id="PF01529">
    <property type="entry name" value="DHHC"/>
    <property type="match status" value="1"/>
</dbReference>
<accession>A0A0V1EDS0</accession>
<organism evidence="9 10">
    <name type="scientific">Trichinella pseudospiralis</name>
    <name type="common">Parasitic roundworm</name>
    <dbReference type="NCBI Taxonomy" id="6337"/>
    <lineage>
        <taxon>Eukaryota</taxon>
        <taxon>Metazoa</taxon>
        <taxon>Ecdysozoa</taxon>
        <taxon>Nematoda</taxon>
        <taxon>Enoplea</taxon>
        <taxon>Dorylaimia</taxon>
        <taxon>Trichinellida</taxon>
        <taxon>Trichinellidae</taxon>
        <taxon>Trichinella</taxon>
    </lineage>
</organism>
<comment type="catalytic activity">
    <reaction evidence="7">
        <text>L-cysteinyl-[protein] + hexadecanoyl-CoA = S-hexadecanoyl-L-cysteinyl-[protein] + CoA</text>
        <dbReference type="Rhea" id="RHEA:36683"/>
        <dbReference type="Rhea" id="RHEA-COMP:10131"/>
        <dbReference type="Rhea" id="RHEA-COMP:11032"/>
        <dbReference type="ChEBI" id="CHEBI:29950"/>
        <dbReference type="ChEBI" id="CHEBI:57287"/>
        <dbReference type="ChEBI" id="CHEBI:57379"/>
        <dbReference type="ChEBI" id="CHEBI:74151"/>
        <dbReference type="EC" id="2.3.1.225"/>
    </reaction>
</comment>
<feature type="domain" description="Palmitoyltransferase DHHC" evidence="8">
    <location>
        <begin position="117"/>
        <end position="252"/>
    </location>
</feature>
<gene>
    <name evidence="9" type="primary">PFA4</name>
    <name evidence="9" type="ORF">T4A_4912</name>
</gene>
<comment type="similarity">
    <text evidence="7">Belongs to the DHHC palmitoyltransferase family.</text>
</comment>
<feature type="transmembrane region" description="Helical" evidence="7">
    <location>
        <begin position="194"/>
        <end position="212"/>
    </location>
</feature>